<evidence type="ECO:0000259" key="17">
    <source>
        <dbReference type="PROSITE" id="PS51194"/>
    </source>
</evidence>
<dbReference type="GO" id="GO:0005524">
    <property type="term" value="F:ATP binding"/>
    <property type="evidence" value="ECO:0007669"/>
    <property type="project" value="UniProtKB-KW"/>
</dbReference>
<dbReference type="Pfam" id="PF17191">
    <property type="entry name" value="RecG_wedge"/>
    <property type="match status" value="1"/>
</dbReference>
<evidence type="ECO:0000256" key="13">
    <source>
        <dbReference type="ARBA" id="ARBA00034808"/>
    </source>
</evidence>
<dbReference type="GO" id="GO:0006310">
    <property type="term" value="P:DNA recombination"/>
    <property type="evidence" value="ECO:0007669"/>
    <property type="project" value="UniProtKB-UniRule"/>
</dbReference>
<dbReference type="InterPro" id="IPR033454">
    <property type="entry name" value="RecG_wedge"/>
</dbReference>
<organism evidence="18 19">
    <name type="scientific">Halotalea alkalilenta</name>
    <dbReference type="NCBI Taxonomy" id="376489"/>
    <lineage>
        <taxon>Bacteria</taxon>
        <taxon>Pseudomonadati</taxon>
        <taxon>Pseudomonadota</taxon>
        <taxon>Gammaproteobacteria</taxon>
        <taxon>Oceanospirillales</taxon>
        <taxon>Halomonadaceae</taxon>
        <taxon>Halotalea</taxon>
    </lineage>
</organism>
<evidence type="ECO:0000259" key="16">
    <source>
        <dbReference type="PROSITE" id="PS51192"/>
    </source>
</evidence>
<keyword evidence="19" id="KW-1185">Reference proteome</keyword>
<dbReference type="NCBIfam" id="NF008163">
    <property type="entry name" value="PRK10917.1-1"/>
    <property type="match status" value="1"/>
</dbReference>
<dbReference type="NCBIfam" id="NF008166">
    <property type="entry name" value="PRK10917.1-4"/>
    <property type="match status" value="1"/>
</dbReference>
<evidence type="ECO:0000313" key="18">
    <source>
        <dbReference type="EMBL" id="ANF56380.1"/>
    </source>
</evidence>
<dbReference type="GO" id="GO:0006281">
    <property type="term" value="P:DNA repair"/>
    <property type="evidence" value="ECO:0007669"/>
    <property type="project" value="UniProtKB-UniRule"/>
</dbReference>
<dbReference type="GO" id="GO:0016887">
    <property type="term" value="F:ATP hydrolysis activity"/>
    <property type="evidence" value="ECO:0007669"/>
    <property type="project" value="RHEA"/>
</dbReference>
<dbReference type="InterPro" id="IPR001650">
    <property type="entry name" value="Helicase_C-like"/>
</dbReference>
<evidence type="ECO:0000256" key="6">
    <source>
        <dbReference type="ARBA" id="ARBA00022806"/>
    </source>
</evidence>
<dbReference type="GO" id="GO:0043138">
    <property type="term" value="F:3'-5' DNA helicase activity"/>
    <property type="evidence" value="ECO:0007669"/>
    <property type="project" value="UniProtKB-EC"/>
</dbReference>
<keyword evidence="10 15" id="KW-0234">DNA repair</keyword>
<dbReference type="EMBL" id="CP015243">
    <property type="protein sequence ID" value="ANF56380.1"/>
    <property type="molecule type" value="Genomic_DNA"/>
</dbReference>
<dbReference type="SMART" id="SM00490">
    <property type="entry name" value="HELICc"/>
    <property type="match status" value="1"/>
</dbReference>
<dbReference type="InterPro" id="IPR047112">
    <property type="entry name" value="RecG/Mfd"/>
</dbReference>
<dbReference type="NCBIfam" id="NF008165">
    <property type="entry name" value="PRK10917.1-3"/>
    <property type="match status" value="1"/>
</dbReference>
<accession>A0A172YAY1</accession>
<evidence type="ECO:0000313" key="19">
    <source>
        <dbReference type="Proteomes" id="UP000077875"/>
    </source>
</evidence>
<keyword evidence="3 15" id="KW-0547">Nucleotide-binding</keyword>
<comment type="similarity">
    <text evidence="1 15">Belongs to the helicase family. RecG subfamily.</text>
</comment>
<gene>
    <name evidence="18" type="ORF">A5892_01965</name>
</gene>
<dbReference type="NCBIfam" id="NF008168">
    <property type="entry name" value="PRK10917.2-2"/>
    <property type="match status" value="1"/>
</dbReference>
<dbReference type="Gene3D" id="3.40.50.300">
    <property type="entry name" value="P-loop containing nucleotide triphosphate hydrolases"/>
    <property type="match status" value="2"/>
</dbReference>
<dbReference type="GO" id="GO:0003677">
    <property type="term" value="F:DNA binding"/>
    <property type="evidence" value="ECO:0007669"/>
    <property type="project" value="UniProtKB-KW"/>
</dbReference>
<dbReference type="NCBIfam" id="TIGR00643">
    <property type="entry name" value="recG"/>
    <property type="match status" value="1"/>
</dbReference>
<keyword evidence="11" id="KW-0413">Isomerase</keyword>
<evidence type="ECO:0000256" key="12">
    <source>
        <dbReference type="ARBA" id="ARBA00034617"/>
    </source>
</evidence>
<dbReference type="Pfam" id="PF00270">
    <property type="entry name" value="DEAD"/>
    <property type="match status" value="1"/>
</dbReference>
<dbReference type="STRING" id="376489.A5892_01965"/>
<dbReference type="SUPFAM" id="SSF50249">
    <property type="entry name" value="Nucleic acid-binding proteins"/>
    <property type="match status" value="1"/>
</dbReference>
<dbReference type="Proteomes" id="UP000077875">
    <property type="component" value="Chromosome"/>
</dbReference>
<evidence type="ECO:0000256" key="5">
    <source>
        <dbReference type="ARBA" id="ARBA00022801"/>
    </source>
</evidence>
<dbReference type="PROSITE" id="PS51194">
    <property type="entry name" value="HELICASE_CTER"/>
    <property type="match status" value="1"/>
</dbReference>
<evidence type="ECO:0000256" key="1">
    <source>
        <dbReference type="ARBA" id="ARBA00007504"/>
    </source>
</evidence>
<dbReference type="Pfam" id="PF19833">
    <property type="entry name" value="RecG_dom3_C"/>
    <property type="match status" value="1"/>
</dbReference>
<dbReference type="InterPro" id="IPR004609">
    <property type="entry name" value="ATP-dep_DNA_helicase_RecG"/>
</dbReference>
<dbReference type="CDD" id="cd17992">
    <property type="entry name" value="DEXHc_RecG"/>
    <property type="match status" value="1"/>
</dbReference>
<evidence type="ECO:0000256" key="2">
    <source>
        <dbReference type="ARBA" id="ARBA00017846"/>
    </source>
</evidence>
<dbReference type="PANTHER" id="PTHR47964:SF1">
    <property type="entry name" value="ATP-DEPENDENT DNA HELICASE HOMOLOG RECG, CHLOROPLASTIC"/>
    <property type="match status" value="1"/>
</dbReference>
<sequence>MDPETSTHQSELDQPVTELAGVGDAMAAKLARLGLDSIADLLFHLPLRYQDRTRLTPIGQLRAGQEAVVEGEVTACDVIQGRRRSLLVRLKDATGILSLRFYHFAPAQAQQFARGSRVRLFGEARAGSTGLEVYHPEYQLLSATVERSADGEIEESLTPIYPTTEGLTQMRLRGLIAQAFKRYEAHPGSLPELLPEPLRERFSLLALNDAIRYLHHPPPDASLDQLAAGTHPAQRRLAFEELLAHQLSLRQVRSRIQRDTAPLIKGGDGLKARFLAALPFSLTGAQRRVLAEIDRDLEREIPMLRLVQGDVGSGKTVVAAVAALSAAAHGYQAAVMAPTELLAEQHYKSFRAWFEPLGLDVAWLAGRLKGKQRLDAKAAIEDGRAQVVVGTHALFQADVRFHRLGLAIIDEQHRFGVHQRLALREKGEAAGITPHQLVMTATPIPRTLAMSAYADLDLSVIDELPPGRSPVKTVAVADNRRQEVIERIRSACSEGRQAYWVCTLIEESEALESQAAEATLAALEEALPEFAIGLVHGRMKASEKSEVMAAFKAGELDLLVATTVIEVGVDVPNASLMIIENPERLGLAQLHQLRGRVGRGSTESFCVLLYHPPLSDHSRERLAVMRETNDGFKIAEKDLELRGPGEVLGTRQTGLMGMKIADLVRDRPLLEPVHRLAAELVDSHPRSVTPLIRRWLGEEANRYGAV</sequence>
<keyword evidence="8" id="KW-0238">DNA-binding</keyword>
<dbReference type="CDD" id="cd04488">
    <property type="entry name" value="RecG_wedge_OBF"/>
    <property type="match status" value="1"/>
</dbReference>
<dbReference type="SUPFAM" id="SSF52540">
    <property type="entry name" value="P-loop containing nucleoside triphosphate hydrolases"/>
    <property type="match status" value="2"/>
</dbReference>
<dbReference type="PROSITE" id="PS51192">
    <property type="entry name" value="HELICASE_ATP_BIND_1"/>
    <property type="match status" value="1"/>
</dbReference>
<reference evidence="18 19" key="1">
    <citation type="submission" date="2016-04" db="EMBL/GenBank/DDBJ databases">
        <title>Complete Genome Sequence of Halotalea alkalilenta IHB B 13600.</title>
        <authorList>
            <person name="Swarnkar M.K."/>
            <person name="Sharma A."/>
            <person name="Kaushal K."/>
            <person name="Soni R."/>
            <person name="Rana S."/>
            <person name="Singh A.K."/>
            <person name="Gulati A."/>
        </authorList>
    </citation>
    <scope>NUCLEOTIDE SEQUENCE [LARGE SCALE GENOMIC DNA]</scope>
    <source>
        <strain evidence="18 19">IHB B 13600</strain>
    </source>
</reference>
<proteinExistence type="inferred from homology"/>
<dbReference type="AlphaFoldDB" id="A0A172YAY1"/>
<dbReference type="InterPro" id="IPR012340">
    <property type="entry name" value="NA-bd_OB-fold"/>
</dbReference>
<evidence type="ECO:0000256" key="11">
    <source>
        <dbReference type="ARBA" id="ARBA00023235"/>
    </source>
</evidence>
<protein>
    <recommendedName>
        <fullName evidence="2 15">ATP-dependent DNA helicase RecG</fullName>
        <ecNumber evidence="13 15">5.6.2.4</ecNumber>
    </recommendedName>
</protein>
<dbReference type="InterPro" id="IPR011545">
    <property type="entry name" value="DEAD/DEAH_box_helicase_dom"/>
</dbReference>
<keyword evidence="7 15" id="KW-0067">ATP-binding</keyword>
<evidence type="ECO:0000256" key="8">
    <source>
        <dbReference type="ARBA" id="ARBA00023125"/>
    </source>
</evidence>
<comment type="catalytic activity">
    <reaction evidence="14 15">
        <text>ATP + H2O = ADP + phosphate + H(+)</text>
        <dbReference type="Rhea" id="RHEA:13065"/>
        <dbReference type="ChEBI" id="CHEBI:15377"/>
        <dbReference type="ChEBI" id="CHEBI:15378"/>
        <dbReference type="ChEBI" id="CHEBI:30616"/>
        <dbReference type="ChEBI" id="CHEBI:43474"/>
        <dbReference type="ChEBI" id="CHEBI:456216"/>
        <dbReference type="EC" id="5.6.2.4"/>
    </reaction>
</comment>
<keyword evidence="5 15" id="KW-0378">Hydrolase</keyword>
<dbReference type="PANTHER" id="PTHR47964">
    <property type="entry name" value="ATP-DEPENDENT DNA HELICASE HOMOLOG RECG, CHLOROPLASTIC"/>
    <property type="match status" value="1"/>
</dbReference>
<keyword evidence="6 15" id="KW-0347">Helicase</keyword>
<dbReference type="KEGG" id="haa:A5892_01965"/>
<evidence type="ECO:0000256" key="14">
    <source>
        <dbReference type="ARBA" id="ARBA00048988"/>
    </source>
</evidence>
<dbReference type="Gene3D" id="2.40.50.140">
    <property type="entry name" value="Nucleic acid-binding proteins"/>
    <property type="match status" value="1"/>
</dbReference>
<evidence type="ECO:0000256" key="10">
    <source>
        <dbReference type="ARBA" id="ARBA00023204"/>
    </source>
</evidence>
<dbReference type="EC" id="5.6.2.4" evidence="13 15"/>
<feature type="domain" description="Helicase ATP-binding" evidence="16">
    <location>
        <begin position="296"/>
        <end position="461"/>
    </location>
</feature>
<name>A0A172YAY1_9GAMM</name>
<dbReference type="Pfam" id="PF00271">
    <property type="entry name" value="Helicase_C"/>
    <property type="match status" value="1"/>
</dbReference>
<feature type="domain" description="Helicase C-terminal" evidence="17">
    <location>
        <begin position="494"/>
        <end position="640"/>
    </location>
</feature>
<comment type="function">
    <text evidence="15">Plays a critical role in recombination and DNA repair. Helps process Holliday junction intermediates to mature products by catalyzing branch migration. Has replication fork regression activity, unwinds stalled or blocked replication forks to make a HJ that can be resolved. Has a DNA unwinding activity characteristic of a DNA helicase with 3'-5' polarity.</text>
</comment>
<evidence type="ECO:0000256" key="9">
    <source>
        <dbReference type="ARBA" id="ARBA00023172"/>
    </source>
</evidence>
<dbReference type="InterPro" id="IPR045562">
    <property type="entry name" value="RecG_dom3_C"/>
</dbReference>
<evidence type="ECO:0000256" key="7">
    <source>
        <dbReference type="ARBA" id="ARBA00022840"/>
    </source>
</evidence>
<keyword evidence="4 15" id="KW-0227">DNA damage</keyword>
<dbReference type="InterPro" id="IPR027417">
    <property type="entry name" value="P-loop_NTPase"/>
</dbReference>
<evidence type="ECO:0000256" key="15">
    <source>
        <dbReference type="RuleBase" id="RU363016"/>
    </source>
</evidence>
<evidence type="ECO:0000256" key="3">
    <source>
        <dbReference type="ARBA" id="ARBA00022741"/>
    </source>
</evidence>
<evidence type="ECO:0000256" key="4">
    <source>
        <dbReference type="ARBA" id="ARBA00022763"/>
    </source>
</evidence>
<comment type="catalytic activity">
    <reaction evidence="12 15">
        <text>Couples ATP hydrolysis with the unwinding of duplex DNA by translocating in the 3'-5' direction.</text>
        <dbReference type="EC" id="5.6.2.4"/>
    </reaction>
</comment>
<dbReference type="FunFam" id="3.40.50.300:FF:000391">
    <property type="entry name" value="ATP-dependent DNA helicase RecG"/>
    <property type="match status" value="1"/>
</dbReference>
<dbReference type="InterPro" id="IPR014001">
    <property type="entry name" value="Helicase_ATP-bd"/>
</dbReference>
<keyword evidence="9 15" id="KW-0233">DNA recombination</keyword>
<dbReference type="SMART" id="SM00487">
    <property type="entry name" value="DEXDc"/>
    <property type="match status" value="1"/>
</dbReference>